<keyword evidence="1" id="KW-0479">Metal-binding</keyword>
<dbReference type="PANTHER" id="PTHR13510:SF44">
    <property type="entry name" value="RABENOSYN-5"/>
    <property type="match status" value="1"/>
</dbReference>
<keyword evidence="3" id="KW-0862">Zinc</keyword>
<dbReference type="AlphaFoldDB" id="A0AAV2Z268"/>
<reference evidence="8" key="2">
    <citation type="journal article" date="2023" name="Microbiol Resour">
        <title>Decontamination and Annotation of the Draft Genome Sequence of the Oomycete Lagenidium giganteum ARSEF 373.</title>
        <authorList>
            <person name="Morgan W.R."/>
            <person name="Tartar A."/>
        </authorList>
    </citation>
    <scope>NUCLEOTIDE SEQUENCE</scope>
    <source>
        <strain evidence="8">ARSEF 373</strain>
    </source>
</reference>
<dbReference type="SUPFAM" id="SSF55961">
    <property type="entry name" value="Bet v1-like"/>
    <property type="match status" value="1"/>
</dbReference>
<comment type="caution">
    <text evidence="8">The sequence shown here is derived from an EMBL/GenBank/DDBJ whole genome shotgun (WGS) entry which is preliminary data.</text>
</comment>
<dbReference type="InterPro" id="IPR052727">
    <property type="entry name" value="Rab4/Rab5_effector"/>
</dbReference>
<dbReference type="GO" id="GO:0008289">
    <property type="term" value="F:lipid binding"/>
    <property type="evidence" value="ECO:0007669"/>
    <property type="project" value="InterPro"/>
</dbReference>
<dbReference type="SMART" id="SM00064">
    <property type="entry name" value="FYVE"/>
    <property type="match status" value="1"/>
</dbReference>
<dbReference type="EMBL" id="DAKRPA010000048">
    <property type="protein sequence ID" value="DBA01436.1"/>
    <property type="molecule type" value="Genomic_DNA"/>
</dbReference>
<dbReference type="PANTHER" id="PTHR13510">
    <property type="entry name" value="FYVE-FINGER-CONTAINING RAB5 EFFECTOR PROTEIN RABENOSYN-5-RELATED"/>
    <property type="match status" value="1"/>
</dbReference>
<feature type="domain" description="FYVE-type" evidence="6">
    <location>
        <begin position="247"/>
        <end position="303"/>
    </location>
</feature>
<keyword evidence="9" id="KW-1185">Reference proteome</keyword>
<dbReference type="GO" id="GO:0008270">
    <property type="term" value="F:zinc ion binding"/>
    <property type="evidence" value="ECO:0007669"/>
    <property type="project" value="UniProtKB-KW"/>
</dbReference>
<evidence type="ECO:0000256" key="4">
    <source>
        <dbReference type="PROSITE-ProRule" id="PRU00091"/>
    </source>
</evidence>
<dbReference type="PROSITE" id="PS50178">
    <property type="entry name" value="ZF_FYVE"/>
    <property type="match status" value="1"/>
</dbReference>
<gene>
    <name evidence="8" type="ORF">N0F65_007333</name>
</gene>
<dbReference type="Gene3D" id="3.30.40.10">
    <property type="entry name" value="Zinc/RING finger domain, C3HC4 (zinc finger)"/>
    <property type="match status" value="1"/>
</dbReference>
<dbReference type="CDD" id="cd00065">
    <property type="entry name" value="FYVE_like_SF"/>
    <property type="match status" value="1"/>
</dbReference>
<keyword evidence="2 4" id="KW-0863">Zinc-finger</keyword>
<evidence type="ECO:0000313" key="8">
    <source>
        <dbReference type="EMBL" id="DBA01436.1"/>
    </source>
</evidence>
<evidence type="ECO:0000313" key="9">
    <source>
        <dbReference type="Proteomes" id="UP001146120"/>
    </source>
</evidence>
<protein>
    <recommendedName>
        <fullName evidence="10">FYVE-type domain-containing protein</fullName>
    </recommendedName>
</protein>
<dbReference type="PROSITE" id="PS50848">
    <property type="entry name" value="START"/>
    <property type="match status" value="1"/>
</dbReference>
<evidence type="ECO:0000256" key="3">
    <source>
        <dbReference type="ARBA" id="ARBA00022833"/>
    </source>
</evidence>
<feature type="region of interest" description="Disordered" evidence="5">
    <location>
        <begin position="313"/>
        <end position="334"/>
    </location>
</feature>
<feature type="domain" description="START" evidence="7">
    <location>
        <begin position="126"/>
        <end position="216"/>
    </location>
</feature>
<proteinExistence type="predicted"/>
<evidence type="ECO:0000259" key="6">
    <source>
        <dbReference type="PROSITE" id="PS50178"/>
    </source>
</evidence>
<evidence type="ECO:0000256" key="5">
    <source>
        <dbReference type="SAM" id="MobiDB-lite"/>
    </source>
</evidence>
<accession>A0AAV2Z268</accession>
<dbReference type="Proteomes" id="UP001146120">
    <property type="component" value="Unassembled WGS sequence"/>
</dbReference>
<evidence type="ECO:0000259" key="7">
    <source>
        <dbReference type="PROSITE" id="PS50848"/>
    </source>
</evidence>
<dbReference type="InterPro" id="IPR017455">
    <property type="entry name" value="Znf_FYVE-rel"/>
</dbReference>
<organism evidence="8 9">
    <name type="scientific">Lagenidium giganteum</name>
    <dbReference type="NCBI Taxonomy" id="4803"/>
    <lineage>
        <taxon>Eukaryota</taxon>
        <taxon>Sar</taxon>
        <taxon>Stramenopiles</taxon>
        <taxon>Oomycota</taxon>
        <taxon>Peronosporomycetes</taxon>
        <taxon>Pythiales</taxon>
        <taxon>Pythiaceae</taxon>
    </lineage>
</organism>
<dbReference type="Pfam" id="PF01363">
    <property type="entry name" value="FYVE"/>
    <property type="match status" value="1"/>
</dbReference>
<dbReference type="InterPro" id="IPR011011">
    <property type="entry name" value="Znf_FYVE_PHD"/>
</dbReference>
<dbReference type="InterPro" id="IPR023393">
    <property type="entry name" value="START-like_dom_sf"/>
</dbReference>
<dbReference type="InterPro" id="IPR002913">
    <property type="entry name" value="START_lipid-bd_dom"/>
</dbReference>
<dbReference type="Gene3D" id="3.30.530.20">
    <property type="match status" value="1"/>
</dbReference>
<evidence type="ECO:0000256" key="1">
    <source>
        <dbReference type="ARBA" id="ARBA00022723"/>
    </source>
</evidence>
<evidence type="ECO:0000256" key="2">
    <source>
        <dbReference type="ARBA" id="ARBA00022771"/>
    </source>
</evidence>
<evidence type="ECO:0008006" key="10">
    <source>
        <dbReference type="Google" id="ProtNLM"/>
    </source>
</evidence>
<dbReference type="Pfam" id="PF01852">
    <property type="entry name" value="START"/>
    <property type="match status" value="1"/>
</dbReference>
<sequence length="462" mass="52483">MRLFLIRRARESAVALVEHAHTLDGPMQWVDEGKHKGVQMYRGEGFAEDDHDVAPMEFLCGVTTMFGTIEEIAEYFDQETTLRMKAKKADDVLDCAVLYSLASASPTNPFQRVSVKYAAFEAPASLMRNRDYTYLECQDTFMHQSGRRGWVLSMHSIKLPTCPDVDGYVRGSMYHSGYVFIESSRPGYMDVMHSLQLNFKGKNRLPRFMLQAALKRRVLSVVRISREIQVTRMSQQTLLKKQELVPKNMRTLCVNCSRKFTLFIRKTRCRVCGEVVCQSCAPQMDWEAPDGSEIKKTRICLRCCNLALKQATHGSGAGGKQSEHTNLTPVPAPSNMHEYDEDMAIMDEPEDEGGMFTFDELEEQSSQSVFAPERFTRTTQVSICLSGAFNLEDMDADDYDYDDDASVRSSAYLWKTTKKGDPFYDVQQSYGGMTLPEDEEVAEVEEVIDDRQRRRAALAEAT</sequence>
<dbReference type="InterPro" id="IPR013083">
    <property type="entry name" value="Znf_RING/FYVE/PHD"/>
</dbReference>
<name>A0AAV2Z268_9STRA</name>
<dbReference type="InterPro" id="IPR000306">
    <property type="entry name" value="Znf_FYVE"/>
</dbReference>
<dbReference type="SUPFAM" id="SSF57903">
    <property type="entry name" value="FYVE/PHD zinc finger"/>
    <property type="match status" value="1"/>
</dbReference>
<reference evidence="8" key="1">
    <citation type="submission" date="2022-11" db="EMBL/GenBank/DDBJ databases">
        <authorList>
            <person name="Morgan W.R."/>
            <person name="Tartar A."/>
        </authorList>
    </citation>
    <scope>NUCLEOTIDE SEQUENCE</scope>
    <source>
        <strain evidence="8">ARSEF 373</strain>
    </source>
</reference>